<proteinExistence type="predicted"/>
<protein>
    <submittedName>
        <fullName evidence="2">Uncharacterized protein</fullName>
    </submittedName>
</protein>
<dbReference type="AlphaFoldDB" id="A0A1G7HEL4"/>
<sequence length="56" mass="6742">MRFFYAINFLKYKYKKPKYYTSVLYYNKLLNYFPNNPPPIPGIFGILLIICIICLP</sequence>
<keyword evidence="3" id="KW-1185">Reference proteome</keyword>
<dbReference type="Proteomes" id="UP000199203">
    <property type="component" value="Unassembled WGS sequence"/>
</dbReference>
<evidence type="ECO:0000256" key="1">
    <source>
        <dbReference type="SAM" id="Phobius"/>
    </source>
</evidence>
<dbReference type="EMBL" id="FNBH01000001">
    <property type="protein sequence ID" value="SDE98855.1"/>
    <property type="molecule type" value="Genomic_DNA"/>
</dbReference>
<keyword evidence="1" id="KW-0812">Transmembrane</keyword>
<feature type="transmembrane region" description="Helical" evidence="1">
    <location>
        <begin position="38"/>
        <end position="55"/>
    </location>
</feature>
<gene>
    <name evidence="2" type="ORF">SAMN05421825_0774</name>
</gene>
<organism evidence="2 3">
    <name type="scientific">Epilithonimonas hungarica</name>
    <dbReference type="NCBI Taxonomy" id="454006"/>
    <lineage>
        <taxon>Bacteria</taxon>
        <taxon>Pseudomonadati</taxon>
        <taxon>Bacteroidota</taxon>
        <taxon>Flavobacteriia</taxon>
        <taxon>Flavobacteriales</taxon>
        <taxon>Weeksellaceae</taxon>
        <taxon>Chryseobacterium group</taxon>
        <taxon>Epilithonimonas</taxon>
    </lineage>
</organism>
<keyword evidence="1" id="KW-0472">Membrane</keyword>
<evidence type="ECO:0000313" key="2">
    <source>
        <dbReference type="EMBL" id="SDE98855.1"/>
    </source>
</evidence>
<accession>A0A1G7HEL4</accession>
<evidence type="ECO:0000313" key="3">
    <source>
        <dbReference type="Proteomes" id="UP000199203"/>
    </source>
</evidence>
<keyword evidence="1" id="KW-1133">Transmembrane helix</keyword>
<reference evidence="3" key="1">
    <citation type="submission" date="2016-10" db="EMBL/GenBank/DDBJ databases">
        <authorList>
            <person name="Varghese N."/>
            <person name="Submissions S."/>
        </authorList>
    </citation>
    <scope>NUCLEOTIDE SEQUENCE [LARGE SCALE GENOMIC DNA]</scope>
    <source>
        <strain evidence="3">DSM 19684</strain>
    </source>
</reference>
<name>A0A1G7HEL4_9FLAO</name>